<dbReference type="AlphaFoldDB" id="A0A7C3VKA1"/>
<reference evidence="1" key="1">
    <citation type="journal article" date="2020" name="mSystems">
        <title>Genome- and Community-Level Interaction Insights into Carbon Utilization and Element Cycling Functions of Hydrothermarchaeota in Hydrothermal Sediment.</title>
        <authorList>
            <person name="Zhou Z."/>
            <person name="Liu Y."/>
            <person name="Xu W."/>
            <person name="Pan J."/>
            <person name="Luo Z.H."/>
            <person name="Li M."/>
        </authorList>
    </citation>
    <scope>NUCLEOTIDE SEQUENCE [LARGE SCALE GENOMIC DNA]</scope>
    <source>
        <strain evidence="1">SpSt-374</strain>
    </source>
</reference>
<gene>
    <name evidence="1" type="ORF">ENR15_22830</name>
</gene>
<name>A0A7C3VKA1_9CYAN</name>
<organism evidence="1">
    <name type="scientific">Planktothricoides sp. SpSt-374</name>
    <dbReference type="NCBI Taxonomy" id="2282167"/>
    <lineage>
        <taxon>Bacteria</taxon>
        <taxon>Bacillati</taxon>
        <taxon>Cyanobacteriota</taxon>
        <taxon>Cyanophyceae</taxon>
        <taxon>Oscillatoriophycideae</taxon>
        <taxon>Oscillatoriales</taxon>
        <taxon>Oscillatoriaceae</taxon>
        <taxon>Planktothricoides</taxon>
    </lineage>
</organism>
<dbReference type="EMBL" id="DSPX01000233">
    <property type="protein sequence ID" value="HGG03393.1"/>
    <property type="molecule type" value="Genomic_DNA"/>
</dbReference>
<protein>
    <submittedName>
        <fullName evidence="1">Uncharacterized protein</fullName>
    </submittedName>
</protein>
<sequence length="154" mass="17269">MAGFVGCQQVASADELKELLLKLAPATASDSCYYFMRWPHQVSGIISELEEFPSPEGQMFTSKLELRWKASRAGYDLLYLGIAHPPRNLGFQALDGQWGTVDRPAYPFPSTETRFPQGFEHQANPNIAQKLAQRYFIDTQTATVHFIALTVQNA</sequence>
<accession>A0A7C3VKA1</accession>
<evidence type="ECO:0000313" key="1">
    <source>
        <dbReference type="EMBL" id="HGG03393.1"/>
    </source>
</evidence>
<proteinExistence type="predicted"/>
<comment type="caution">
    <text evidence="1">The sequence shown here is derived from an EMBL/GenBank/DDBJ whole genome shotgun (WGS) entry which is preliminary data.</text>
</comment>